<accession>W8C9X1</accession>
<reference evidence="2" key="2">
    <citation type="journal article" date="2014" name="BMC Genomics">
        <title>A genomic perspective to assessing quality of mass-reared SIT flies used in Mediterranean fruit fly (Ceratitis capitata) eradication in California.</title>
        <authorList>
            <person name="Calla B."/>
            <person name="Hall B."/>
            <person name="Hou S."/>
            <person name="Geib S.M."/>
        </authorList>
    </citation>
    <scope>NUCLEOTIDE SEQUENCE</scope>
</reference>
<feature type="chain" id="PRO_5004908986" description="Chitin-binding type-2 domain-containing protein" evidence="1">
    <location>
        <begin position="18"/>
        <end position="157"/>
    </location>
</feature>
<feature type="signal peptide" evidence="1">
    <location>
        <begin position="1"/>
        <end position="17"/>
    </location>
</feature>
<dbReference type="AlphaFoldDB" id="W8C9X1"/>
<sequence>MIKVAILLACLVGLTVAQTTLSDESVCKYEDELWGADDGLKFYFCDSETKTPILQDCPDSTFFVRNETLTGCIPYSLMDPNCVYTVAVGSCTGINLKQPQPSSDPSKFYLCTAEGATPLLLPCTSGKAFVKQNGYLGCFDWADWRKLRNCYTLTNQD</sequence>
<proteinExistence type="evidence at transcript level"/>
<evidence type="ECO:0008006" key="3">
    <source>
        <dbReference type="Google" id="ProtNLM"/>
    </source>
</evidence>
<keyword evidence="1" id="KW-0732">Signal</keyword>
<protein>
    <recommendedName>
        <fullName evidence="3">Chitin-binding type-2 domain-containing protein</fullName>
    </recommendedName>
</protein>
<dbReference type="EMBL" id="GAMC01001784">
    <property type="protein sequence ID" value="JAC04772.1"/>
    <property type="molecule type" value="mRNA"/>
</dbReference>
<evidence type="ECO:0000256" key="1">
    <source>
        <dbReference type="SAM" id="SignalP"/>
    </source>
</evidence>
<name>W8C9X1_CERCA</name>
<organism evidence="2">
    <name type="scientific">Ceratitis capitata</name>
    <name type="common">Mediterranean fruit fly</name>
    <name type="synonym">Tephritis capitata</name>
    <dbReference type="NCBI Taxonomy" id="7213"/>
    <lineage>
        <taxon>Eukaryota</taxon>
        <taxon>Metazoa</taxon>
        <taxon>Ecdysozoa</taxon>
        <taxon>Arthropoda</taxon>
        <taxon>Hexapoda</taxon>
        <taxon>Insecta</taxon>
        <taxon>Pterygota</taxon>
        <taxon>Neoptera</taxon>
        <taxon>Endopterygota</taxon>
        <taxon>Diptera</taxon>
        <taxon>Brachycera</taxon>
        <taxon>Muscomorpha</taxon>
        <taxon>Tephritoidea</taxon>
        <taxon>Tephritidae</taxon>
        <taxon>Ceratitis</taxon>
        <taxon>Ceratitis</taxon>
    </lineage>
</organism>
<dbReference type="OrthoDB" id="7898081at2759"/>
<evidence type="ECO:0000313" key="2">
    <source>
        <dbReference type="EMBL" id="JAC04772.1"/>
    </source>
</evidence>
<reference evidence="2" key="1">
    <citation type="submission" date="2013-07" db="EMBL/GenBank/DDBJ databases">
        <authorList>
            <person name="Geib S."/>
        </authorList>
    </citation>
    <scope>NUCLEOTIDE SEQUENCE</scope>
</reference>